<gene>
    <name evidence="2" type="ORF">ACFQMN_00250</name>
</gene>
<evidence type="ECO:0000256" key="1">
    <source>
        <dbReference type="SAM" id="Phobius"/>
    </source>
</evidence>
<evidence type="ECO:0000313" key="2">
    <source>
        <dbReference type="EMBL" id="MFC7319310.1"/>
    </source>
</evidence>
<accession>A0ABW2JZI4</accession>
<reference evidence="3" key="1">
    <citation type="journal article" date="2019" name="Int. J. Syst. Evol. Microbiol.">
        <title>The Global Catalogue of Microorganisms (GCM) 10K type strain sequencing project: providing services to taxonomists for standard genome sequencing and annotation.</title>
        <authorList>
            <consortium name="The Broad Institute Genomics Platform"/>
            <consortium name="The Broad Institute Genome Sequencing Center for Infectious Disease"/>
            <person name="Wu L."/>
            <person name="Ma J."/>
        </authorList>
    </citation>
    <scope>NUCLEOTIDE SEQUENCE [LARGE SCALE GENOMIC DNA]</scope>
    <source>
        <strain evidence="3">CCUG 73951</strain>
    </source>
</reference>
<sequence>MKTYIILFIVIIAMHVMTLVNTTIFDGQWNGIVLMISNALFLIAAIFFGTEFRARKKA</sequence>
<evidence type="ECO:0000313" key="3">
    <source>
        <dbReference type="Proteomes" id="UP001596494"/>
    </source>
</evidence>
<keyword evidence="1" id="KW-0812">Transmembrane</keyword>
<dbReference type="EMBL" id="JBHTBY010000001">
    <property type="protein sequence ID" value="MFC7319310.1"/>
    <property type="molecule type" value="Genomic_DNA"/>
</dbReference>
<feature type="transmembrane region" description="Helical" evidence="1">
    <location>
        <begin position="5"/>
        <end position="25"/>
    </location>
</feature>
<proteinExistence type="predicted"/>
<name>A0ABW2JZI4_9BACI</name>
<keyword evidence="3" id="KW-1185">Reference proteome</keyword>
<organism evidence="2 3">
    <name type="scientific">Halobacillus campisalis</name>
    <dbReference type="NCBI Taxonomy" id="435909"/>
    <lineage>
        <taxon>Bacteria</taxon>
        <taxon>Bacillati</taxon>
        <taxon>Bacillota</taxon>
        <taxon>Bacilli</taxon>
        <taxon>Bacillales</taxon>
        <taxon>Bacillaceae</taxon>
        <taxon>Halobacillus</taxon>
    </lineage>
</organism>
<comment type="caution">
    <text evidence="2">The sequence shown here is derived from an EMBL/GenBank/DDBJ whole genome shotgun (WGS) entry which is preliminary data.</text>
</comment>
<protein>
    <submittedName>
        <fullName evidence="2">Uncharacterized protein</fullName>
    </submittedName>
</protein>
<dbReference type="Proteomes" id="UP001596494">
    <property type="component" value="Unassembled WGS sequence"/>
</dbReference>
<feature type="transmembrane region" description="Helical" evidence="1">
    <location>
        <begin position="31"/>
        <end position="50"/>
    </location>
</feature>
<dbReference type="RefSeq" id="WP_289216079.1">
    <property type="nucleotide sequence ID" value="NZ_JAPVRC010000005.1"/>
</dbReference>
<keyword evidence="1" id="KW-1133">Transmembrane helix</keyword>
<keyword evidence="1" id="KW-0472">Membrane</keyword>